<accession>A0A721BFP4</accession>
<comment type="caution">
    <text evidence="1">The sequence shown here is derived from an EMBL/GenBank/DDBJ whole genome shotgun (WGS) entry which is preliminary data.</text>
</comment>
<sequence length="79" mass="8524">MAEITALTELQQMNLDILRLVQSDTAAAEKAIAFVSGNKLNFELFKDQLVLAAGEGTALARAEKAIREAKETLDLFSGV</sequence>
<reference evidence="1" key="2">
    <citation type="submission" date="2019-01" db="EMBL/GenBank/DDBJ databases">
        <authorList>
            <consortium name="NCBI Pathogen Detection Project"/>
        </authorList>
    </citation>
    <scope>NUCLEOTIDE SEQUENCE</scope>
    <source>
        <strain evidence="1">NJ08.181</strain>
    </source>
</reference>
<name>A0A721BFP4_SALER</name>
<dbReference type="InterPro" id="IPR022544">
    <property type="entry name" value="Phage_P22_Orf80"/>
</dbReference>
<proteinExistence type="predicted"/>
<dbReference type="Pfam" id="PF10834">
    <property type="entry name" value="DUF2560"/>
    <property type="match status" value="1"/>
</dbReference>
<reference evidence="1" key="1">
    <citation type="journal article" date="2018" name="Genome Biol.">
        <title>SKESA: strategic k-mer extension for scrupulous assemblies.</title>
        <authorList>
            <person name="Souvorov A."/>
            <person name="Agarwala R."/>
            <person name="Lipman D.J."/>
        </authorList>
    </citation>
    <scope>NUCLEOTIDE SEQUENCE</scope>
    <source>
        <strain evidence="1">NJ08.181</strain>
    </source>
</reference>
<dbReference type="AlphaFoldDB" id="A0A721BFP4"/>
<dbReference type="EMBL" id="DAAPYI010000018">
    <property type="protein sequence ID" value="HAD8240987.1"/>
    <property type="molecule type" value="Genomic_DNA"/>
</dbReference>
<gene>
    <name evidence="1" type="ORF">G1188_17390</name>
</gene>
<protein>
    <submittedName>
        <fullName evidence="1">DUF2560 family protein</fullName>
    </submittedName>
</protein>
<evidence type="ECO:0000313" key="1">
    <source>
        <dbReference type="EMBL" id="HAD8240987.1"/>
    </source>
</evidence>
<organism evidence="1">
    <name type="scientific">Salmonella enterica</name>
    <name type="common">Salmonella choleraesuis</name>
    <dbReference type="NCBI Taxonomy" id="28901"/>
    <lineage>
        <taxon>Bacteria</taxon>
        <taxon>Pseudomonadati</taxon>
        <taxon>Pseudomonadota</taxon>
        <taxon>Gammaproteobacteria</taxon>
        <taxon>Enterobacterales</taxon>
        <taxon>Enterobacteriaceae</taxon>
        <taxon>Salmonella</taxon>
    </lineage>
</organism>